<organism evidence="2 3">
    <name type="scientific">Acinetobacter pecorum</name>
    <dbReference type="NCBI Taxonomy" id="2762215"/>
    <lineage>
        <taxon>Bacteria</taxon>
        <taxon>Pseudomonadati</taxon>
        <taxon>Pseudomonadota</taxon>
        <taxon>Gammaproteobacteria</taxon>
        <taxon>Moraxellales</taxon>
        <taxon>Moraxellaceae</taxon>
        <taxon>Acinetobacter</taxon>
    </lineage>
</organism>
<dbReference type="Proteomes" id="UP000621930">
    <property type="component" value="Unassembled WGS sequence"/>
</dbReference>
<keyword evidence="3" id="KW-1185">Reference proteome</keyword>
<dbReference type="RefSeq" id="WP_191730713.1">
    <property type="nucleotide sequence ID" value="NZ_JACSPT010000005.1"/>
</dbReference>
<comment type="caution">
    <text evidence="2">The sequence shown here is derived from an EMBL/GenBank/DDBJ whole genome shotgun (WGS) entry which is preliminary data.</text>
</comment>
<feature type="compositionally biased region" description="Basic residues" evidence="1">
    <location>
        <begin position="42"/>
        <end position="65"/>
    </location>
</feature>
<evidence type="ECO:0000313" key="2">
    <source>
        <dbReference type="EMBL" id="MBD8008778.1"/>
    </source>
</evidence>
<sequence>MGRMSLGMALASMGMMVVGDGMHRATDSLGALSRAMRLTQPAKHKSKPNRVSQAKRRKYKRQGRG</sequence>
<gene>
    <name evidence="2" type="ORF">H9629_05400</name>
</gene>
<feature type="region of interest" description="Disordered" evidence="1">
    <location>
        <begin position="31"/>
        <end position="65"/>
    </location>
</feature>
<accession>A0ABR8VVG7</accession>
<evidence type="ECO:0000313" key="3">
    <source>
        <dbReference type="Proteomes" id="UP000621930"/>
    </source>
</evidence>
<protein>
    <submittedName>
        <fullName evidence="2">Uncharacterized protein</fullName>
    </submittedName>
</protein>
<dbReference type="EMBL" id="JACSPT010000005">
    <property type="protein sequence ID" value="MBD8008778.1"/>
    <property type="molecule type" value="Genomic_DNA"/>
</dbReference>
<proteinExistence type="predicted"/>
<evidence type="ECO:0000256" key="1">
    <source>
        <dbReference type="SAM" id="MobiDB-lite"/>
    </source>
</evidence>
<name>A0ABR8VVG7_9GAMM</name>
<reference evidence="2 3" key="1">
    <citation type="submission" date="2020-08" db="EMBL/GenBank/DDBJ databases">
        <title>A Genomic Blueprint of the Chicken Gut Microbiome.</title>
        <authorList>
            <person name="Gilroy R."/>
            <person name="Ravi A."/>
            <person name="Getino M."/>
            <person name="Pursley I."/>
            <person name="Horton D.L."/>
            <person name="Alikhan N.-F."/>
            <person name="Baker D."/>
            <person name="Gharbi K."/>
            <person name="Hall N."/>
            <person name="Watson M."/>
            <person name="Adriaenssens E.M."/>
            <person name="Foster-Nyarko E."/>
            <person name="Jarju S."/>
            <person name="Secka A."/>
            <person name="Antonio M."/>
            <person name="Oren A."/>
            <person name="Chaudhuri R."/>
            <person name="La Ragione R.M."/>
            <person name="Hildebrand F."/>
            <person name="Pallen M.J."/>
        </authorList>
    </citation>
    <scope>NUCLEOTIDE SEQUENCE [LARGE SCALE GENOMIC DNA]</scope>
    <source>
        <strain evidence="2 3">Sa1BUA6</strain>
    </source>
</reference>